<feature type="compositionally biased region" description="Basic and acidic residues" evidence="7">
    <location>
        <begin position="2138"/>
        <end position="2147"/>
    </location>
</feature>
<feature type="region of interest" description="Disordered" evidence="7">
    <location>
        <begin position="1916"/>
        <end position="1940"/>
    </location>
</feature>
<keyword evidence="2" id="KW-0805">Transcription regulation</keyword>
<evidence type="ECO:0000256" key="5">
    <source>
        <dbReference type="ARBA" id="ARBA00023242"/>
    </source>
</evidence>
<name>A0A1J1GLN6_PLAGA</name>
<feature type="compositionally biased region" description="Polar residues" evidence="7">
    <location>
        <begin position="1916"/>
        <end position="1925"/>
    </location>
</feature>
<dbReference type="Proteomes" id="UP000220797">
    <property type="component" value="Unassembled WGS sequence"/>
</dbReference>
<feature type="compositionally biased region" description="Low complexity" evidence="7">
    <location>
        <begin position="2109"/>
        <end position="2132"/>
    </location>
</feature>
<keyword evidence="3" id="KW-0238">DNA-binding</keyword>
<dbReference type="InterPro" id="IPR001471">
    <property type="entry name" value="AP2/ERF_dom"/>
</dbReference>
<sequence>MSNCSLKCSILPCIHTLKNNNELDFYGSKENILQRYKNELNIDKKMEDFKNISDNCNVDKKLNDKSNMQIEKCIKSNMNIKLKEFNFEELTNSFQKDKKNILLNTYNYYFHNNFFDLNETEKNEETNINIHYYKRLSLNIMSFDYEKDYKQDKCKDNEKPILFKSEKCNFNQKIFRTASYDDIFLKKIKISRIDKSEKKCIKKYKIPFEPNFYSNRFFFSDKYINDDSLHLSDNCTKYCNSLYINNDNSVLNTNKKKFKNFITHILYILRFEGPPPHFLIIKFNKKTKKAVIVKKVPVNKNISFNMAKFIAEKYIQILRKNLRKKEKKMEKIRNSDNNYDNNQMIVNNCYVNDEINHYNNHFEFKRDIDNNLDSNNNNNRNIDSSERSLIKNDKILNEFNEDYFNNYLLNTDINSLSYENYNSENICNEKICANEYLNIDLEKIVFNTYTEKYIKFLNNIKIYFLKKVDDIKNCNINNKNNTENKIVILVNIKYGSSVKSKIFIFVNQEDMKSEYEFIDIVNKKQNDNTFSSILYKNTNNSINESYNNYKNNSNGSINSDTHINIKINNVNIIGNNNKSNNSINDIHNNTTCNGNFFINNNESNTTNENNENGSIDIYKHEHSDYIFSADNTHEKALNKEISDDDTVPRYNSDKSEDDNKNNITLINKEVRNLDYFLEDKENKSNEISISNGKNYVDIEKKKKMSQKYKRKIINFIRSNIYINSYIYYCFENTDVKNNLFKDDVILIDNSKTQLVNNLPNHIYELNKFVFIKFIKFENYIKRNHKIAERYIKHLLQSNVKCINNYMIGMRWVPDIFAYEYYVCKITELNSEVKENKKNLKHNYSLALQKDANKNSIKYLVDYENKIIDNVLCVLHEYYQTSLFTEKCIFNLFKLVLLRVSMYADVMNKKIITLDLDKAIYRMKKFSEPININDFCTLSENENLSTNKNMDIDSKDVSEVNKNNLLKSSNWNNLSNDINFLEYTDDNIKNKNNNIGLRYIYNDDKVNKSNDNNEGIQMNHVSDSDIKKSGKSQDKYNNLFIKNENYEKESSLQNKYKNKKKVSYNLDNTSISLKKRKTKEKGYGLLEGEPFCLKYYSSSANNMLVNMENHKKGYYSNTSDLSSNSHITKHKYHLRSNNAHSTDNYSSEEYMTRSNLRNKEKGRSKMVYKLMNKNGLIEPYWWFFYNIYTNTSVQSDKSDPLKMNKAKNMSKKGEESINLYNNYDKSVKGNDNDDYRKILKKCKMNLLNHFCTRNNKIKIKYISMVHDIIYKKFILLKNTIFPRHMHEAEIIFTLFPHEAQTFMFVYTDDNLNYQNQNFLKYVSFSDYIITCNKIDDNNRDKNNVHEKNVILPIEEYNNSENNKTIDKDFYIDHFIIGDSKDTSNVLVDNNFKYSYTPNYDKIKRNYREAYYNSKEINNVQNSNENKYNIKILLNNVEGNSDNMTKNNSNNEKYKNNYIYNNNNNDIVENKSTENYHKVFDFEKNKREIKQNGYYDYFLHDKNLLNTTEKFHNVGEKRSVSSTNFGRSKYYENNVEDEEKKNTSDNDISLIKRRRNGSKRAKSNNLSNAKNYSMYNKNDVNNEDVLIPMGPLPTGVYFDSARKLWRCQWKENGKFKTKGFSLIHYNTLEEARKQCIIYRCEVGNIPVKSEWLNPIYVSSSYFFNKKCASSANNGANYSNKELKTSSLNLNKLKEKTTNSKSFIDGSNKNSSENYYNSRYSTKNNISTNFLNNEKSDDIDISILKEFVSKNKGNNPTFFSNTDKGKTEMDNINSENNKMKTIKEEKKELLDENDKIHIKNNNNDKIKKEINSILNDNMRKNKSNLNNEENIENFNNKYLNIYNTSENPFSLEEKNTHNELKNNISINNERHSLHKRHNSSEVKEDKLNEINCKIEDDIKNMSDNCNIPLETKIKFNENVNNQNNPMSHSDNDNNLNYYNKKKNDQDGCSEYDNIFNEEMVKEKNKNVHTSTNSFINKQYSSDVEDSRLDNLKKNTDLKDTYFNKYAPKDNPGNFQYHTNQESTLNISDESNINKEGSNFPEIFFKDIQNFLNFVKEKECASDNTHASQEEDHVTHMKKKNTNNAMYENYLKSIIVQYENEEKKKYYLRNSDNCNNNKNNDITTNNDNGINDRNYNGHTNKLKRDDNKDSQNESTYFKNTYNYSFLNDKEKSADFLRYIKKISNNNKRAINHIEEENSGIFNKSEECNNKYDSINDNNSLADCFENNSKNFSEKNNSNNWEEGNKSKLDSLKYMELINSEKECNDGTLKNGNTTNKLIYNDHGNDNGLNEQNINCILKKDIPNAKNKNFKEEIITTNININKNNYDFKNDEISKSLNYNKALEYDSNGSLNMTNGSIHSYYKNNDSFNKDKKNMKTLDNNINLIQEKRVKESLEDNIYNSLSNDIIESHNITNMNNDNYESLSGPLNVNNQNINDNNIEQKLNEYDERMSYSKRKVRTTNNNDFKKNNEKINIDNYDINKSNNENGYTNNHLVNNSFNLHNKNNNSKNVNISENELKNSTPTFGKKKSLDIDINLIKQSLPKGIYYDHAKKLYRVQYIINNSIKTKGFSVKKLGLVQAKIEAESFRNFCLENGLLNSRKRRINSPYNKKEENFKMIKDNEEILSNLLYLYNSNNKPR</sequence>
<evidence type="ECO:0000256" key="1">
    <source>
        <dbReference type="ARBA" id="ARBA00004123"/>
    </source>
</evidence>
<evidence type="ECO:0000256" key="4">
    <source>
        <dbReference type="ARBA" id="ARBA00023163"/>
    </source>
</evidence>
<feature type="region of interest" description="Disordered" evidence="7">
    <location>
        <begin position="637"/>
        <end position="659"/>
    </location>
</feature>
<dbReference type="Gene3D" id="1.20.5.2050">
    <property type="match status" value="1"/>
</dbReference>
<evidence type="ECO:0000259" key="8">
    <source>
        <dbReference type="Pfam" id="PF00847"/>
    </source>
</evidence>
<evidence type="ECO:0000313" key="10">
    <source>
        <dbReference type="Proteomes" id="UP000220797"/>
    </source>
</evidence>
<feature type="domain" description="AP2/ERF" evidence="8">
    <location>
        <begin position="1591"/>
        <end position="1640"/>
    </location>
</feature>
<evidence type="ECO:0000313" key="9">
    <source>
        <dbReference type="EMBL" id="CRG93235.1"/>
    </source>
</evidence>
<keyword evidence="6" id="KW-0175">Coiled coil</keyword>
<evidence type="ECO:0000256" key="6">
    <source>
        <dbReference type="SAM" id="Coils"/>
    </source>
</evidence>
<dbReference type="GO" id="GO:0003677">
    <property type="term" value="F:DNA binding"/>
    <property type="evidence" value="ECO:0007669"/>
    <property type="project" value="UniProtKB-KW"/>
</dbReference>
<evidence type="ECO:0000256" key="7">
    <source>
        <dbReference type="SAM" id="MobiDB-lite"/>
    </source>
</evidence>
<dbReference type="Pfam" id="PF00847">
    <property type="entry name" value="AP2"/>
    <property type="match status" value="1"/>
</dbReference>
<comment type="caution">
    <text evidence="9">The sequence shown here is derived from an EMBL/GenBank/DDBJ whole genome shotgun (WGS) entry which is preliminary data.</text>
</comment>
<feature type="region of interest" description="Disordered" evidence="7">
    <location>
        <begin position="2109"/>
        <end position="2149"/>
    </location>
</feature>
<gene>
    <name evidence="9" type="primary">ApiAP2</name>
    <name evidence="9" type="ORF">PGAL8A_00093900</name>
</gene>
<organism evidence="9 10">
    <name type="scientific">Plasmodium gallinaceum</name>
    <dbReference type="NCBI Taxonomy" id="5849"/>
    <lineage>
        <taxon>Eukaryota</taxon>
        <taxon>Sar</taxon>
        <taxon>Alveolata</taxon>
        <taxon>Apicomplexa</taxon>
        <taxon>Aconoidasida</taxon>
        <taxon>Haemosporida</taxon>
        <taxon>Plasmodiidae</taxon>
        <taxon>Plasmodium</taxon>
        <taxon>Plasmodium (Haemamoeba)</taxon>
    </lineage>
</organism>
<feature type="compositionally biased region" description="Basic residues" evidence="7">
    <location>
        <begin position="1549"/>
        <end position="1560"/>
    </location>
</feature>
<proteinExistence type="predicted"/>
<evidence type="ECO:0000256" key="3">
    <source>
        <dbReference type="ARBA" id="ARBA00023125"/>
    </source>
</evidence>
<comment type="subcellular location">
    <subcellularLocation>
        <location evidence="1">Nucleus</location>
    </subcellularLocation>
</comment>
<feature type="coiled-coil region" evidence="6">
    <location>
        <begin position="1769"/>
        <end position="1796"/>
    </location>
</feature>
<keyword evidence="4" id="KW-0804">Transcription</keyword>
<keyword evidence="5" id="KW-0539">Nucleus</keyword>
<dbReference type="GO" id="GO:0003700">
    <property type="term" value="F:DNA-binding transcription factor activity"/>
    <property type="evidence" value="ECO:0007669"/>
    <property type="project" value="InterPro"/>
</dbReference>
<dbReference type="VEuPathDB" id="PlasmoDB:PGAL8A_00093900"/>
<protein>
    <submittedName>
        <fullName evidence="9">Transcription factor with AP2 domain(S), putative</fullName>
    </submittedName>
</protein>
<dbReference type="OrthoDB" id="348021at2759"/>
<dbReference type="GO" id="GO:0005634">
    <property type="term" value="C:nucleus"/>
    <property type="evidence" value="ECO:0007669"/>
    <property type="project" value="UniProtKB-SubCell"/>
</dbReference>
<dbReference type="GeneID" id="39729463"/>
<feature type="region of interest" description="Disordered" evidence="7">
    <location>
        <begin position="1532"/>
        <end position="1569"/>
    </location>
</feature>
<reference evidence="9" key="1">
    <citation type="submission" date="2015-04" db="EMBL/GenBank/DDBJ databases">
        <authorList>
            <consortium name="Pathogen Informatics"/>
        </authorList>
    </citation>
    <scope>NUCLEOTIDE SEQUENCE [LARGE SCALE GENOMIC DNA]</scope>
    <source>
        <strain evidence="9">8A</strain>
    </source>
</reference>
<dbReference type="EMBL" id="CVMV01000014">
    <property type="protein sequence ID" value="CRG93235.1"/>
    <property type="molecule type" value="Genomic_DNA"/>
</dbReference>
<dbReference type="RefSeq" id="XP_028526057.1">
    <property type="nucleotide sequence ID" value="XM_028671988.1"/>
</dbReference>
<evidence type="ECO:0000256" key="2">
    <source>
        <dbReference type="ARBA" id="ARBA00023015"/>
    </source>
</evidence>
<accession>A0A1J1GLN6</accession>
<keyword evidence="10" id="KW-1185">Reference proteome</keyword>
<feature type="region of interest" description="Disordered" evidence="7">
    <location>
        <begin position="1009"/>
        <end position="1029"/>
    </location>
</feature>